<evidence type="ECO:0000313" key="3">
    <source>
        <dbReference type="Proteomes" id="UP000199041"/>
    </source>
</evidence>
<protein>
    <submittedName>
        <fullName evidence="2">Long-chain fatty acid transport protein</fullName>
    </submittedName>
</protein>
<feature type="chain" id="PRO_5011616082" evidence="1">
    <location>
        <begin position="23"/>
        <end position="462"/>
    </location>
</feature>
<reference evidence="2 3" key="1">
    <citation type="submission" date="2016-10" db="EMBL/GenBank/DDBJ databases">
        <authorList>
            <person name="de Groot N.N."/>
        </authorList>
    </citation>
    <scope>NUCLEOTIDE SEQUENCE [LARGE SCALE GENOMIC DNA]</scope>
    <source>
        <strain evidence="2 3">Vu-144</strain>
    </source>
</reference>
<organism evidence="2 3">
    <name type="scientific">Arachidicoccus rhizosphaerae</name>
    <dbReference type="NCBI Taxonomy" id="551991"/>
    <lineage>
        <taxon>Bacteria</taxon>
        <taxon>Pseudomonadati</taxon>
        <taxon>Bacteroidota</taxon>
        <taxon>Chitinophagia</taxon>
        <taxon>Chitinophagales</taxon>
        <taxon>Chitinophagaceae</taxon>
        <taxon>Arachidicoccus</taxon>
    </lineage>
</organism>
<dbReference type="EMBL" id="FNQY01000005">
    <property type="protein sequence ID" value="SDZ96975.1"/>
    <property type="molecule type" value="Genomic_DNA"/>
</dbReference>
<keyword evidence="3" id="KW-1185">Reference proteome</keyword>
<dbReference type="Proteomes" id="UP000199041">
    <property type="component" value="Unassembled WGS sequence"/>
</dbReference>
<sequence length="462" mass="51497">MLRTNKYLLLLLLVCFIYKAQAQINSPFSRYGVGVDHSSLNPRYIGIGGMSAAFSDQQALNTGNPASYGDLHTIGPAGGLATFDLGFDISSHNLKSADPLGSYKSNDFRPSYFTLGMPIAKSGLGMVLGLRSLTDINYNIKEQGSLPVQGYPDSTRMFNTLYQGSGGLNQVFLGLGKRIHHLSLGVNLGYDFGKRSISTQTAFDSSSATDPTTAATQGSIYNDRKAFGGFVWEAGLQYELPLTDRTDPDTKIRTTSSLTLGATLSTSQKITSKTNTSFYKYYASDPDNPISQDTVYTTGEVKGKVTLPNTYKLGLMYNNYQDNIDRWGVGAEYNSTSWSQYKEDDQSQPYYKDSYMVRGGVYFRPNPIRGKSMFSRARYSVGFFTGKDKLVFDNSQYKIQALTLGMDFMLRNYVRTSRQYSQINTALEIGRRGSNQNNVTESYLKFSVGFSLSDFWFTKRRY</sequence>
<dbReference type="SUPFAM" id="SSF56935">
    <property type="entry name" value="Porins"/>
    <property type="match status" value="1"/>
</dbReference>
<dbReference type="RefSeq" id="WP_170831163.1">
    <property type="nucleotide sequence ID" value="NZ_FNQY01000005.1"/>
</dbReference>
<name>A0A1H3XC36_9BACT</name>
<proteinExistence type="predicted"/>
<evidence type="ECO:0000313" key="2">
    <source>
        <dbReference type="EMBL" id="SDZ96975.1"/>
    </source>
</evidence>
<feature type="signal peptide" evidence="1">
    <location>
        <begin position="1"/>
        <end position="22"/>
    </location>
</feature>
<dbReference type="STRING" id="551991.SAMN05192529_10583"/>
<dbReference type="AlphaFoldDB" id="A0A1H3XC36"/>
<evidence type="ECO:0000256" key="1">
    <source>
        <dbReference type="SAM" id="SignalP"/>
    </source>
</evidence>
<keyword evidence="1" id="KW-0732">Signal</keyword>
<accession>A0A1H3XC36</accession>
<gene>
    <name evidence="2" type="ORF">SAMN05192529_10583</name>
</gene>